<dbReference type="InterPro" id="IPR001347">
    <property type="entry name" value="SIS_dom"/>
</dbReference>
<keyword evidence="5" id="KW-1185">Reference proteome</keyword>
<dbReference type="Pfam" id="PF01380">
    <property type="entry name" value="SIS"/>
    <property type="match status" value="2"/>
</dbReference>
<organism evidence="4 5">
    <name type="scientific">Dongia rigui</name>
    <dbReference type="NCBI Taxonomy" id="940149"/>
    <lineage>
        <taxon>Bacteria</taxon>
        <taxon>Pseudomonadati</taxon>
        <taxon>Pseudomonadota</taxon>
        <taxon>Alphaproteobacteria</taxon>
        <taxon>Rhodospirillales</taxon>
        <taxon>Dongiaceae</taxon>
        <taxon>Dongia</taxon>
    </lineage>
</organism>
<dbReference type="EMBL" id="JAXCLX010000002">
    <property type="protein sequence ID" value="MDY0872681.1"/>
    <property type="molecule type" value="Genomic_DNA"/>
</dbReference>
<keyword evidence="1" id="KW-0032">Aminotransferase</keyword>
<sequence>MNTPETAMSWMRRETMESPDAVARLWSQSGAAIARAGALLRELNPPFIALCARGSSDHAAIFFKYACESLLGLPVVSVGPSIASIYQTPLRAKGAAMLLISQSGRSPDLLALAKNAQAGGAKVISIVNDAQSPAAELADLTIPLAAGPEKSVAATKSCLSSMAAGLGILAEFAGHDELRRALADLPADLAKALRMDWSALPATFHAARSALVIGRGMGLPIAMEAALKLKETAALHAEPYSAAEVLHGPIEIVDEGFPVLMFRQDDASAPSLDHCAKTLRAAGAKVLVTGRDLPMATGQHPATALIAAMASGYLAIEQVSLGRKLDPDHPRLLKKVTETV</sequence>
<evidence type="ECO:0000313" key="5">
    <source>
        <dbReference type="Proteomes" id="UP001271769"/>
    </source>
</evidence>
<dbReference type="InterPro" id="IPR046348">
    <property type="entry name" value="SIS_dom_sf"/>
</dbReference>
<dbReference type="PANTHER" id="PTHR10937:SF8">
    <property type="entry name" value="AMINOTRANSFERASE-RELATED"/>
    <property type="match status" value="1"/>
</dbReference>
<reference evidence="4 5" key="1">
    <citation type="journal article" date="2013" name="Antonie Van Leeuwenhoek">
        <title>Dongia rigui sp. nov., isolated from freshwater of a large wetland in Korea.</title>
        <authorList>
            <person name="Baik K.S."/>
            <person name="Hwang Y.M."/>
            <person name="Choi J.S."/>
            <person name="Kwon J."/>
            <person name="Seong C.N."/>
        </authorList>
    </citation>
    <scope>NUCLEOTIDE SEQUENCE [LARGE SCALE GENOMIC DNA]</scope>
    <source>
        <strain evidence="4 5">04SU4-P</strain>
    </source>
</reference>
<protein>
    <submittedName>
        <fullName evidence="4">SIS domain-containing protein</fullName>
        <ecNumber evidence="4">3.5.-.-</ecNumber>
    </submittedName>
</protein>
<feature type="domain" description="SIS" evidence="3">
    <location>
        <begin position="200"/>
        <end position="325"/>
    </location>
</feature>
<dbReference type="Proteomes" id="UP001271769">
    <property type="component" value="Unassembled WGS sequence"/>
</dbReference>
<name>A0ABU5DZF3_9PROT</name>
<keyword evidence="1" id="KW-0808">Transferase</keyword>
<keyword evidence="2" id="KW-0677">Repeat</keyword>
<proteinExistence type="predicted"/>
<dbReference type="InterPro" id="IPR035466">
    <property type="entry name" value="GlmS/AgaS_SIS"/>
</dbReference>
<dbReference type="PANTHER" id="PTHR10937">
    <property type="entry name" value="GLUCOSAMINE--FRUCTOSE-6-PHOSPHATE AMINOTRANSFERASE, ISOMERIZING"/>
    <property type="match status" value="1"/>
</dbReference>
<keyword evidence="4" id="KW-0378">Hydrolase</keyword>
<dbReference type="EC" id="3.5.-.-" evidence="4"/>
<accession>A0ABU5DZF3</accession>
<dbReference type="CDD" id="cd05009">
    <property type="entry name" value="SIS_GlmS_GlmD_2"/>
    <property type="match status" value="1"/>
</dbReference>
<comment type="caution">
    <text evidence="4">The sequence shown here is derived from an EMBL/GenBank/DDBJ whole genome shotgun (WGS) entry which is preliminary data.</text>
</comment>
<evidence type="ECO:0000313" key="4">
    <source>
        <dbReference type="EMBL" id="MDY0872681.1"/>
    </source>
</evidence>
<dbReference type="Gene3D" id="3.40.50.10490">
    <property type="entry name" value="Glucose-6-phosphate isomerase like protein, domain 1"/>
    <property type="match status" value="2"/>
</dbReference>
<evidence type="ECO:0000259" key="3">
    <source>
        <dbReference type="PROSITE" id="PS51464"/>
    </source>
</evidence>
<gene>
    <name evidence="4" type="ORF">SMD31_12130</name>
</gene>
<evidence type="ECO:0000256" key="2">
    <source>
        <dbReference type="ARBA" id="ARBA00022737"/>
    </source>
</evidence>
<dbReference type="SUPFAM" id="SSF53697">
    <property type="entry name" value="SIS domain"/>
    <property type="match status" value="1"/>
</dbReference>
<dbReference type="CDD" id="cd05008">
    <property type="entry name" value="SIS_GlmS_GlmD_1"/>
    <property type="match status" value="1"/>
</dbReference>
<evidence type="ECO:0000256" key="1">
    <source>
        <dbReference type="ARBA" id="ARBA00022576"/>
    </source>
</evidence>
<dbReference type="PROSITE" id="PS51464">
    <property type="entry name" value="SIS"/>
    <property type="match status" value="2"/>
</dbReference>
<dbReference type="GO" id="GO:0016787">
    <property type="term" value="F:hydrolase activity"/>
    <property type="evidence" value="ECO:0007669"/>
    <property type="project" value="UniProtKB-KW"/>
</dbReference>
<feature type="domain" description="SIS" evidence="3">
    <location>
        <begin position="36"/>
        <end position="178"/>
    </location>
</feature>
<dbReference type="RefSeq" id="WP_320501155.1">
    <property type="nucleotide sequence ID" value="NZ_JAXCLX010000002.1"/>
</dbReference>
<dbReference type="InterPro" id="IPR035490">
    <property type="entry name" value="GlmS/FrlB_SIS"/>
</dbReference>